<sequence length="118" mass="13753">MGRLGRIQGIMDKFQYEDIFQNTMRPYARNSPGRGFIVLQDNDPKHRSKHIQNWFSRRHVTTCPLTGQANPQTLTLSREYGPSWSVVLKEEMQGLPMKSSINLRKNRRAPSLRHPNSF</sequence>
<gene>
    <name evidence="2" type="primary">tc1a_52</name>
    <name evidence="2" type="ORF">AVEN_142513_1</name>
</gene>
<organism evidence="2 3">
    <name type="scientific">Araneus ventricosus</name>
    <name type="common">Orbweaver spider</name>
    <name type="synonym">Epeira ventricosa</name>
    <dbReference type="NCBI Taxonomy" id="182803"/>
    <lineage>
        <taxon>Eukaryota</taxon>
        <taxon>Metazoa</taxon>
        <taxon>Ecdysozoa</taxon>
        <taxon>Arthropoda</taxon>
        <taxon>Chelicerata</taxon>
        <taxon>Arachnida</taxon>
        <taxon>Araneae</taxon>
        <taxon>Araneomorphae</taxon>
        <taxon>Entelegynae</taxon>
        <taxon>Araneoidea</taxon>
        <taxon>Araneidae</taxon>
        <taxon>Araneus</taxon>
    </lineage>
</organism>
<dbReference type="InterPro" id="IPR036397">
    <property type="entry name" value="RNaseH_sf"/>
</dbReference>
<proteinExistence type="predicted"/>
<dbReference type="Proteomes" id="UP000499080">
    <property type="component" value="Unassembled WGS sequence"/>
</dbReference>
<protein>
    <submittedName>
        <fullName evidence="2">Transposable element Tc1 transposase</fullName>
    </submittedName>
</protein>
<dbReference type="Gene3D" id="3.30.420.10">
    <property type="entry name" value="Ribonuclease H-like superfamily/Ribonuclease H"/>
    <property type="match status" value="1"/>
</dbReference>
<evidence type="ECO:0000313" key="2">
    <source>
        <dbReference type="EMBL" id="GBM03211.1"/>
    </source>
</evidence>
<dbReference type="EMBL" id="BGPR01000189">
    <property type="protein sequence ID" value="GBM03211.1"/>
    <property type="molecule type" value="Genomic_DNA"/>
</dbReference>
<evidence type="ECO:0000313" key="3">
    <source>
        <dbReference type="Proteomes" id="UP000499080"/>
    </source>
</evidence>
<comment type="caution">
    <text evidence="2">The sequence shown here is derived from an EMBL/GenBank/DDBJ whole genome shotgun (WGS) entry which is preliminary data.</text>
</comment>
<feature type="region of interest" description="Disordered" evidence="1">
    <location>
        <begin position="98"/>
        <end position="118"/>
    </location>
</feature>
<name>A0A4Y2CFL9_ARAVE</name>
<dbReference type="GO" id="GO:0003676">
    <property type="term" value="F:nucleic acid binding"/>
    <property type="evidence" value="ECO:0007669"/>
    <property type="project" value="InterPro"/>
</dbReference>
<keyword evidence="3" id="KW-1185">Reference proteome</keyword>
<evidence type="ECO:0000256" key="1">
    <source>
        <dbReference type="SAM" id="MobiDB-lite"/>
    </source>
</evidence>
<dbReference type="AlphaFoldDB" id="A0A4Y2CFL9"/>
<reference evidence="2 3" key="1">
    <citation type="journal article" date="2019" name="Sci. Rep.">
        <title>Orb-weaving spider Araneus ventricosus genome elucidates the spidroin gene catalogue.</title>
        <authorList>
            <person name="Kono N."/>
            <person name="Nakamura H."/>
            <person name="Ohtoshi R."/>
            <person name="Moran D.A.P."/>
            <person name="Shinohara A."/>
            <person name="Yoshida Y."/>
            <person name="Fujiwara M."/>
            <person name="Mori M."/>
            <person name="Tomita M."/>
            <person name="Arakawa K."/>
        </authorList>
    </citation>
    <scope>NUCLEOTIDE SEQUENCE [LARGE SCALE GENOMIC DNA]</scope>
</reference>
<accession>A0A4Y2CFL9</accession>
<dbReference type="OrthoDB" id="6437518at2759"/>